<dbReference type="FunFam" id="3.30.1510.10:FF:000001">
    <property type="entry name" value="Formate--tetrahydrofolate ligase"/>
    <property type="match status" value="1"/>
</dbReference>
<evidence type="ECO:0000256" key="7">
    <source>
        <dbReference type="ARBA" id="ARBA00061363"/>
    </source>
</evidence>
<name>A0A538TE81_UNCEI</name>
<dbReference type="PROSITE" id="PS00721">
    <property type="entry name" value="FTHFS_1"/>
    <property type="match status" value="1"/>
</dbReference>
<dbReference type="Pfam" id="PF01268">
    <property type="entry name" value="FTHFS"/>
    <property type="match status" value="1"/>
</dbReference>
<dbReference type="InterPro" id="IPR020628">
    <property type="entry name" value="Formate_THF_ligase_CS"/>
</dbReference>
<organism evidence="9 10">
    <name type="scientific">Eiseniibacteriota bacterium</name>
    <dbReference type="NCBI Taxonomy" id="2212470"/>
    <lineage>
        <taxon>Bacteria</taxon>
        <taxon>Candidatus Eiseniibacteriota</taxon>
    </lineage>
</organism>
<dbReference type="SUPFAM" id="SSF52540">
    <property type="entry name" value="P-loop containing nucleoside triphosphate hydrolases"/>
    <property type="match status" value="1"/>
</dbReference>
<evidence type="ECO:0000256" key="5">
    <source>
        <dbReference type="ARBA" id="ARBA00022840"/>
    </source>
</evidence>
<comment type="similarity">
    <text evidence="7 8">Belongs to the formate--tetrahydrofolate ligase family.</text>
</comment>
<comment type="catalytic activity">
    <reaction evidence="6 8">
        <text>(6S)-5,6,7,8-tetrahydrofolate + formate + ATP = (6R)-10-formyltetrahydrofolate + ADP + phosphate</text>
        <dbReference type="Rhea" id="RHEA:20221"/>
        <dbReference type="ChEBI" id="CHEBI:15740"/>
        <dbReference type="ChEBI" id="CHEBI:30616"/>
        <dbReference type="ChEBI" id="CHEBI:43474"/>
        <dbReference type="ChEBI" id="CHEBI:57453"/>
        <dbReference type="ChEBI" id="CHEBI:195366"/>
        <dbReference type="ChEBI" id="CHEBI:456216"/>
        <dbReference type="EC" id="6.3.4.3"/>
    </reaction>
</comment>
<evidence type="ECO:0000256" key="8">
    <source>
        <dbReference type="HAMAP-Rule" id="MF_01543"/>
    </source>
</evidence>
<dbReference type="Gene3D" id="3.40.50.300">
    <property type="entry name" value="P-loop containing nucleotide triphosphate hydrolases"/>
    <property type="match status" value="1"/>
</dbReference>
<dbReference type="InterPro" id="IPR000559">
    <property type="entry name" value="Formate_THF_ligase"/>
</dbReference>
<dbReference type="GO" id="GO:0005524">
    <property type="term" value="F:ATP binding"/>
    <property type="evidence" value="ECO:0007669"/>
    <property type="project" value="UniProtKB-UniRule"/>
</dbReference>
<protein>
    <recommendedName>
        <fullName evidence="8">Formate--tetrahydrofolate ligase</fullName>
        <ecNumber evidence="8">6.3.4.3</ecNumber>
    </recommendedName>
    <alternativeName>
        <fullName evidence="8">Formyltetrahydrofolate synthetase</fullName>
        <shortName evidence="8">FHS</shortName>
        <shortName evidence="8">FTHFS</shortName>
    </alternativeName>
</protein>
<dbReference type="GO" id="GO:0035999">
    <property type="term" value="P:tetrahydrofolate interconversion"/>
    <property type="evidence" value="ECO:0007669"/>
    <property type="project" value="UniProtKB-UniRule"/>
</dbReference>
<evidence type="ECO:0000256" key="6">
    <source>
        <dbReference type="ARBA" id="ARBA00049033"/>
    </source>
</evidence>
<dbReference type="EC" id="6.3.4.3" evidence="8"/>
<evidence type="ECO:0000256" key="4">
    <source>
        <dbReference type="ARBA" id="ARBA00022741"/>
    </source>
</evidence>
<sequence length="543" mass="57662">MEPIAEVARALDLDPARLEPYGVYKAKVSPAALDGREARGRLILVSAITPTPAGEGKTTCSIGLAQGLAANGVRTAVALREPSLGPYLGMKGGGTGGGKSQVVPADDVNLHFTGDIHAVATAHNLLAALVDNHLHHGNQLGLDSRRVLWRRVLDMNDRALRGIVIGLGGHREGVPRETGFDIAAASEVMAILCLADGISDLKQRLGRIVVGYRPDGSAVAARDLNAVGAMAALLKEAVKPNLVQTSEGVPAFVHGGPFANIAHGTNSIAATRMALAYADAVVTEAGFAFELGAEKFFDINCRYGGFAPCCTVLVATLRALKMHGGVPLAHIQEPDPAAVAHGLANLEKHVENIRKFEQRCVVAINHFPSDTDEEIAIVEEHCDVLGLEAVVAKPFSDGGEGCRALAETVWAVARRSRPHFKALYDWGAPIEKKILTVAAEMYGAEAVDYQLRARRDRDQLEKLGYGGLPVCIAKTQQSLSDNPALLGRPKDFLVTVREIQLAAGAGYVVPITGEILRMPGLPAHPLAEHFDLSENGEIVFHDS</sequence>
<keyword evidence="3 8" id="KW-0436">Ligase</keyword>
<accession>A0A538TE81</accession>
<gene>
    <name evidence="8" type="primary">fhs</name>
    <name evidence="9" type="ORF">E6K78_12295</name>
</gene>
<dbReference type="NCBIfam" id="NF010030">
    <property type="entry name" value="PRK13505.1"/>
    <property type="match status" value="1"/>
</dbReference>
<keyword evidence="2 8" id="KW-0554">One-carbon metabolism</keyword>
<dbReference type="InterPro" id="IPR027417">
    <property type="entry name" value="P-loop_NTPase"/>
</dbReference>
<reference evidence="9 10" key="1">
    <citation type="journal article" date="2019" name="Nat. Microbiol.">
        <title>Mediterranean grassland soil C-N compound turnover is dependent on rainfall and depth, and is mediated by genomically divergent microorganisms.</title>
        <authorList>
            <person name="Diamond S."/>
            <person name="Andeer P.F."/>
            <person name="Li Z."/>
            <person name="Crits-Christoph A."/>
            <person name="Burstein D."/>
            <person name="Anantharaman K."/>
            <person name="Lane K.R."/>
            <person name="Thomas B.C."/>
            <person name="Pan C."/>
            <person name="Northen T.R."/>
            <person name="Banfield J.F."/>
        </authorList>
    </citation>
    <scope>NUCLEOTIDE SEQUENCE [LARGE SCALE GENOMIC DNA]</scope>
    <source>
        <strain evidence="9">WS_8</strain>
    </source>
</reference>
<keyword evidence="4 8" id="KW-0547">Nucleotide-binding</keyword>
<evidence type="ECO:0000256" key="1">
    <source>
        <dbReference type="ARBA" id="ARBA00004777"/>
    </source>
</evidence>
<dbReference type="CDD" id="cd00477">
    <property type="entry name" value="FTHFS"/>
    <property type="match status" value="1"/>
</dbReference>
<dbReference type="UniPathway" id="UPA00193"/>
<feature type="binding site" evidence="8">
    <location>
        <begin position="51"/>
        <end position="58"/>
    </location>
    <ligand>
        <name>ATP</name>
        <dbReference type="ChEBI" id="CHEBI:30616"/>
    </ligand>
</feature>
<dbReference type="PROSITE" id="PS00722">
    <property type="entry name" value="FTHFS_2"/>
    <property type="match status" value="1"/>
</dbReference>
<evidence type="ECO:0000256" key="3">
    <source>
        <dbReference type="ARBA" id="ARBA00022598"/>
    </source>
</evidence>
<dbReference type="GO" id="GO:0004329">
    <property type="term" value="F:formate-tetrahydrofolate ligase activity"/>
    <property type="evidence" value="ECO:0007669"/>
    <property type="project" value="UniProtKB-UniRule"/>
</dbReference>
<keyword evidence="5 8" id="KW-0067">ATP-binding</keyword>
<dbReference type="EMBL" id="VBOY01000152">
    <property type="protein sequence ID" value="TMQ61953.1"/>
    <property type="molecule type" value="Genomic_DNA"/>
</dbReference>
<dbReference type="Proteomes" id="UP000316609">
    <property type="component" value="Unassembled WGS sequence"/>
</dbReference>
<comment type="pathway">
    <text evidence="1 8">One-carbon metabolism; tetrahydrofolate interconversion.</text>
</comment>
<proteinExistence type="inferred from homology"/>
<evidence type="ECO:0000256" key="2">
    <source>
        <dbReference type="ARBA" id="ARBA00022563"/>
    </source>
</evidence>
<dbReference type="Gene3D" id="3.10.410.10">
    <property type="entry name" value="Formyltetrahydrofolate synthetase, domain 3"/>
    <property type="match status" value="1"/>
</dbReference>
<dbReference type="Gene3D" id="3.30.1510.10">
    <property type="entry name" value="Domain 2, N(10)-formyltetrahydrofolate synthetase"/>
    <property type="match status" value="1"/>
</dbReference>
<evidence type="ECO:0000313" key="10">
    <source>
        <dbReference type="Proteomes" id="UP000316609"/>
    </source>
</evidence>
<comment type="caution">
    <text evidence="9">The sequence shown here is derived from an EMBL/GenBank/DDBJ whole genome shotgun (WGS) entry which is preliminary data.</text>
</comment>
<evidence type="ECO:0000313" key="9">
    <source>
        <dbReference type="EMBL" id="TMQ61953.1"/>
    </source>
</evidence>
<dbReference type="AlphaFoldDB" id="A0A538TE81"/>
<dbReference type="HAMAP" id="MF_01543">
    <property type="entry name" value="FTHFS"/>
    <property type="match status" value="1"/>
</dbReference>